<evidence type="ECO:0000256" key="2">
    <source>
        <dbReference type="ARBA" id="ARBA00006053"/>
    </source>
</evidence>
<evidence type="ECO:0000256" key="6">
    <source>
        <dbReference type="ARBA" id="ARBA00022801"/>
    </source>
</evidence>
<comment type="similarity">
    <text evidence="2 8">Belongs to the peptidase T1B family. HslV subfamily.</text>
</comment>
<dbReference type="SUPFAM" id="SSF56235">
    <property type="entry name" value="N-terminal nucleophile aminohydrolases (Ntn hydrolases)"/>
    <property type="match status" value="1"/>
</dbReference>
<evidence type="ECO:0000256" key="1">
    <source>
        <dbReference type="ARBA" id="ARBA00004496"/>
    </source>
</evidence>
<gene>
    <name evidence="9" type="primary">clpQ</name>
    <name evidence="8" type="synonym">hslV</name>
    <name evidence="9" type="ORF">AHA02nite_06850</name>
</gene>
<dbReference type="AlphaFoldDB" id="A0A511W1F7"/>
<dbReference type="GO" id="GO:0046872">
    <property type="term" value="F:metal ion binding"/>
    <property type="evidence" value="ECO:0007669"/>
    <property type="project" value="UniProtKB-KW"/>
</dbReference>
<dbReference type="InterPro" id="IPR023333">
    <property type="entry name" value="Proteasome_suB-type"/>
</dbReference>
<keyword evidence="10" id="KW-1185">Reference proteome</keyword>
<comment type="subcellular location">
    <subcellularLocation>
        <location evidence="1 8">Cytoplasm</location>
    </subcellularLocation>
</comment>
<evidence type="ECO:0000313" key="10">
    <source>
        <dbReference type="Proteomes" id="UP000321440"/>
    </source>
</evidence>
<dbReference type="PANTHER" id="PTHR32194:SF0">
    <property type="entry name" value="ATP-DEPENDENT PROTEASE SUBUNIT HSLV"/>
    <property type="match status" value="1"/>
</dbReference>
<evidence type="ECO:0000256" key="7">
    <source>
        <dbReference type="ARBA" id="ARBA00023053"/>
    </source>
</evidence>
<name>A0A511W1F7_9BACI</name>
<keyword evidence="4 8" id="KW-0645">Protease</keyword>
<evidence type="ECO:0000256" key="8">
    <source>
        <dbReference type="HAMAP-Rule" id="MF_00248"/>
    </source>
</evidence>
<keyword evidence="7 8" id="KW-0915">Sodium</keyword>
<evidence type="ECO:0000313" key="9">
    <source>
        <dbReference type="EMBL" id="GEN44909.1"/>
    </source>
</evidence>
<evidence type="ECO:0000256" key="4">
    <source>
        <dbReference type="ARBA" id="ARBA00022670"/>
    </source>
</evidence>
<accession>A0A511W1F7</accession>
<feature type="binding site" evidence="8">
    <location>
        <position position="171"/>
    </location>
    <ligand>
        <name>Na(+)</name>
        <dbReference type="ChEBI" id="CHEBI:29101"/>
    </ligand>
</feature>
<dbReference type="EC" id="3.4.25.2" evidence="8"/>
<dbReference type="InterPro" id="IPR029055">
    <property type="entry name" value="Ntn_hydrolases_N"/>
</dbReference>
<keyword evidence="8" id="KW-0021">Allosteric enzyme</keyword>
<dbReference type="HAMAP" id="MF_00248">
    <property type="entry name" value="HslV"/>
    <property type="match status" value="1"/>
</dbReference>
<proteinExistence type="inferred from homology"/>
<dbReference type="Proteomes" id="UP000321440">
    <property type="component" value="Unassembled WGS sequence"/>
</dbReference>
<dbReference type="NCBIfam" id="NF003964">
    <property type="entry name" value="PRK05456.1"/>
    <property type="match status" value="1"/>
</dbReference>
<keyword evidence="6 8" id="KW-0378">Hydrolase</keyword>
<dbReference type="NCBIfam" id="TIGR03692">
    <property type="entry name" value="ATP_dep_HslV"/>
    <property type="match status" value="1"/>
</dbReference>
<keyword evidence="8" id="KW-0888">Threonine protease</keyword>
<dbReference type="GO" id="GO:0051603">
    <property type="term" value="P:proteolysis involved in protein catabolic process"/>
    <property type="evidence" value="ECO:0007669"/>
    <property type="project" value="InterPro"/>
</dbReference>
<feature type="binding site" evidence="8">
    <location>
        <position position="168"/>
    </location>
    <ligand>
        <name>Na(+)</name>
        <dbReference type="ChEBI" id="CHEBI:29101"/>
    </ligand>
</feature>
<evidence type="ECO:0000256" key="3">
    <source>
        <dbReference type="ARBA" id="ARBA00022490"/>
    </source>
</evidence>
<dbReference type="PROSITE" id="PS51476">
    <property type="entry name" value="PROTEASOME_BETA_2"/>
    <property type="match status" value="1"/>
</dbReference>
<protein>
    <recommendedName>
        <fullName evidence="8">ATP-dependent protease subunit HslV</fullName>
        <ecNumber evidence="8">3.4.25.2</ecNumber>
    </recommendedName>
</protein>
<dbReference type="GO" id="GO:0005839">
    <property type="term" value="C:proteasome core complex"/>
    <property type="evidence" value="ECO:0007669"/>
    <property type="project" value="InterPro"/>
</dbReference>
<comment type="activity regulation">
    <text evidence="8">Allosterically activated by HslU binding.</text>
</comment>
<dbReference type="InterPro" id="IPR022281">
    <property type="entry name" value="ATP-dep_Prtase_HsIV_su"/>
</dbReference>
<comment type="caution">
    <text evidence="9">The sequence shown here is derived from an EMBL/GenBank/DDBJ whole genome shotgun (WGS) entry which is preliminary data.</text>
</comment>
<feature type="binding site" evidence="8">
    <location>
        <position position="165"/>
    </location>
    <ligand>
        <name>Na(+)</name>
        <dbReference type="ChEBI" id="CHEBI:29101"/>
    </ligand>
</feature>
<evidence type="ECO:0000256" key="5">
    <source>
        <dbReference type="ARBA" id="ARBA00022723"/>
    </source>
</evidence>
<sequence>MEQSFHATTIFAVRHNGEAAMTGDGQVTFGNAVVMKHKAKKVRKLFNGQVVAGFAGSVADAFTLFEKFEANLEKYNGNLSRSAVELAKEWRSDKVLRRLEAMLIVMNNDQMLLVSGTGEVIEPDDDILAIGSGGHYALSAGRALKRYSENQTAASIAKAALEIAGEVCVYTNNEIVLETLNDKGDSHS</sequence>
<dbReference type="Gene3D" id="3.60.20.10">
    <property type="entry name" value="Glutamine Phosphoribosylpyrophosphate, subunit 1, domain 1"/>
    <property type="match status" value="1"/>
</dbReference>
<reference evidence="9 10" key="1">
    <citation type="submission" date="2019-07" db="EMBL/GenBank/DDBJ databases">
        <title>Whole genome shotgun sequence of Alkalibacillus haloalkaliphilus NBRC 103110.</title>
        <authorList>
            <person name="Hosoyama A."/>
            <person name="Uohara A."/>
            <person name="Ohji S."/>
            <person name="Ichikawa N."/>
        </authorList>
    </citation>
    <scope>NUCLEOTIDE SEQUENCE [LARGE SCALE GENOMIC DNA]</scope>
    <source>
        <strain evidence="9 10">NBRC 103110</strain>
    </source>
</reference>
<feature type="active site" evidence="8">
    <location>
        <position position="8"/>
    </location>
</feature>
<dbReference type="PIRSF" id="PIRSF039093">
    <property type="entry name" value="HslV"/>
    <property type="match status" value="1"/>
</dbReference>
<comment type="subunit">
    <text evidence="8">A double ring-shaped homohexamer of HslV is capped on each side by a ring-shaped HslU homohexamer. The assembly of the HslU/HslV complex is dependent on binding of ATP.</text>
</comment>
<dbReference type="GO" id="GO:0004298">
    <property type="term" value="F:threonine-type endopeptidase activity"/>
    <property type="evidence" value="ECO:0007669"/>
    <property type="project" value="UniProtKB-KW"/>
</dbReference>
<organism evidence="9 10">
    <name type="scientific">Alkalibacillus haloalkaliphilus</name>
    <dbReference type="NCBI Taxonomy" id="94136"/>
    <lineage>
        <taxon>Bacteria</taxon>
        <taxon>Bacillati</taxon>
        <taxon>Bacillota</taxon>
        <taxon>Bacilli</taxon>
        <taxon>Bacillales</taxon>
        <taxon>Bacillaceae</taxon>
        <taxon>Alkalibacillus</taxon>
    </lineage>
</organism>
<dbReference type="EMBL" id="BJYA01000002">
    <property type="protein sequence ID" value="GEN44909.1"/>
    <property type="molecule type" value="Genomic_DNA"/>
</dbReference>
<dbReference type="GO" id="GO:0009376">
    <property type="term" value="C:HslUV protease complex"/>
    <property type="evidence" value="ECO:0007669"/>
    <property type="project" value="UniProtKB-UniRule"/>
</dbReference>
<keyword evidence="3 8" id="KW-0963">Cytoplasm</keyword>
<dbReference type="PANTHER" id="PTHR32194">
    <property type="entry name" value="METALLOPROTEASE TLDD"/>
    <property type="match status" value="1"/>
</dbReference>
<comment type="catalytic activity">
    <reaction evidence="8">
        <text>ATP-dependent cleavage of peptide bonds with broad specificity.</text>
        <dbReference type="EC" id="3.4.25.2"/>
    </reaction>
</comment>
<dbReference type="InterPro" id="IPR001353">
    <property type="entry name" value="Proteasome_sua/b"/>
</dbReference>
<keyword evidence="5 8" id="KW-0479">Metal-binding</keyword>
<comment type="function">
    <text evidence="8">Protease subunit of a proteasome-like degradation complex believed to be a general protein degrading machinery.</text>
</comment>
<dbReference type="Pfam" id="PF00227">
    <property type="entry name" value="Proteasome"/>
    <property type="match status" value="1"/>
</dbReference>
<dbReference type="CDD" id="cd01913">
    <property type="entry name" value="protease_HslV"/>
    <property type="match status" value="1"/>
</dbReference>